<dbReference type="AlphaFoldDB" id="A0A6H5HLU6"/>
<dbReference type="CDD" id="cd04301">
    <property type="entry name" value="NAT_SF"/>
    <property type="match status" value="1"/>
</dbReference>
<evidence type="ECO:0000259" key="2">
    <source>
        <dbReference type="PROSITE" id="PS51186"/>
    </source>
</evidence>
<evidence type="ECO:0000313" key="4">
    <source>
        <dbReference type="Proteomes" id="UP000479000"/>
    </source>
</evidence>
<protein>
    <recommendedName>
        <fullName evidence="2">N-acetyltransferase domain-containing protein</fullName>
    </recommendedName>
</protein>
<dbReference type="PANTHER" id="PTHR20958">
    <property type="entry name" value="GLYCINE N-ACYLTRANSFERASE-LIKE PROTEIN"/>
    <property type="match status" value="1"/>
</dbReference>
<sequence>MEVAGEGRNFRLVPNEDLPAIQEFLSSFLPYSLKFHQTIVTYLRDRVWEFHFYVAKSWPEDPIILHFPGQTCTPLGLVNESFTVFCPPERMDTLELLRTEDVLIDWSKTFFLNFTHSEIIEKIALWPFVGRVERTHCDIYILKEPPPDDIQLGEMQGVDCEVRELQPEHASIIHNLYPAKEMESVEVFRRLINKLPAYGVFSQGELAAWMMQSYYGAMFSMQTRPEFRRKGFGIHLAQALTKKVRSRGYIPFVMIRPENDASLGLYHKLGYVKSYSSTRAVFYVKDEASEKEANSKEEKEVEESKEEGDNETTATSKQKDLETDQGKGVE</sequence>
<accession>A0A6H5HLU6</accession>
<keyword evidence="4" id="KW-1185">Reference proteome</keyword>
<dbReference type="PANTHER" id="PTHR20958:SF9">
    <property type="entry name" value="RE58324P"/>
    <property type="match status" value="1"/>
</dbReference>
<organism evidence="3 4">
    <name type="scientific">Nesidiocoris tenuis</name>
    <dbReference type="NCBI Taxonomy" id="355587"/>
    <lineage>
        <taxon>Eukaryota</taxon>
        <taxon>Metazoa</taxon>
        <taxon>Ecdysozoa</taxon>
        <taxon>Arthropoda</taxon>
        <taxon>Hexapoda</taxon>
        <taxon>Insecta</taxon>
        <taxon>Pterygota</taxon>
        <taxon>Neoptera</taxon>
        <taxon>Paraneoptera</taxon>
        <taxon>Hemiptera</taxon>
        <taxon>Heteroptera</taxon>
        <taxon>Panheteroptera</taxon>
        <taxon>Cimicomorpha</taxon>
        <taxon>Miridae</taxon>
        <taxon>Dicyphina</taxon>
        <taxon>Nesidiocoris</taxon>
    </lineage>
</organism>
<dbReference type="Proteomes" id="UP000479000">
    <property type="component" value="Unassembled WGS sequence"/>
</dbReference>
<dbReference type="PROSITE" id="PS51186">
    <property type="entry name" value="GNAT"/>
    <property type="match status" value="1"/>
</dbReference>
<dbReference type="InterPro" id="IPR013653">
    <property type="entry name" value="GCN5-like_dom"/>
</dbReference>
<feature type="compositionally biased region" description="Acidic residues" evidence="1">
    <location>
        <begin position="300"/>
        <end position="310"/>
    </location>
</feature>
<reference evidence="3 4" key="1">
    <citation type="submission" date="2020-02" db="EMBL/GenBank/DDBJ databases">
        <authorList>
            <person name="Ferguson B K."/>
        </authorList>
    </citation>
    <scope>NUCLEOTIDE SEQUENCE [LARGE SCALE GENOMIC DNA]</scope>
</reference>
<dbReference type="InterPro" id="IPR016181">
    <property type="entry name" value="Acyl_CoA_acyltransferase"/>
</dbReference>
<feature type="compositionally biased region" description="Basic and acidic residues" evidence="1">
    <location>
        <begin position="288"/>
        <end position="299"/>
    </location>
</feature>
<dbReference type="InterPro" id="IPR053225">
    <property type="entry name" value="Acyl-CoA_N-acyltransferase"/>
</dbReference>
<feature type="compositionally biased region" description="Basic and acidic residues" evidence="1">
    <location>
        <begin position="317"/>
        <end position="330"/>
    </location>
</feature>
<dbReference type="EMBL" id="CADCXU010033925">
    <property type="protein sequence ID" value="CAB0019272.1"/>
    <property type="molecule type" value="Genomic_DNA"/>
</dbReference>
<feature type="domain" description="N-acetyltransferase" evidence="2">
    <location>
        <begin position="160"/>
        <end position="288"/>
    </location>
</feature>
<feature type="region of interest" description="Disordered" evidence="1">
    <location>
        <begin position="288"/>
        <end position="330"/>
    </location>
</feature>
<dbReference type="Pfam" id="PF08445">
    <property type="entry name" value="FR47"/>
    <property type="match status" value="1"/>
</dbReference>
<evidence type="ECO:0000313" key="3">
    <source>
        <dbReference type="EMBL" id="CAB0019272.1"/>
    </source>
</evidence>
<gene>
    <name evidence="3" type="ORF">NTEN_LOCUS22984</name>
</gene>
<name>A0A6H5HLU6_9HEMI</name>
<evidence type="ECO:0000256" key="1">
    <source>
        <dbReference type="SAM" id="MobiDB-lite"/>
    </source>
</evidence>
<dbReference type="SUPFAM" id="SSF55729">
    <property type="entry name" value="Acyl-CoA N-acyltransferases (Nat)"/>
    <property type="match status" value="1"/>
</dbReference>
<proteinExistence type="predicted"/>
<dbReference type="OrthoDB" id="8179865at2759"/>
<dbReference type="Gene3D" id="3.40.630.30">
    <property type="match status" value="1"/>
</dbReference>
<dbReference type="InterPro" id="IPR000182">
    <property type="entry name" value="GNAT_dom"/>
</dbReference>
<dbReference type="GO" id="GO:0016747">
    <property type="term" value="F:acyltransferase activity, transferring groups other than amino-acyl groups"/>
    <property type="evidence" value="ECO:0007669"/>
    <property type="project" value="InterPro"/>
</dbReference>